<evidence type="ECO:0008006" key="4">
    <source>
        <dbReference type="Google" id="ProtNLM"/>
    </source>
</evidence>
<feature type="signal peptide" evidence="1">
    <location>
        <begin position="1"/>
        <end position="16"/>
    </location>
</feature>
<keyword evidence="1" id="KW-0732">Signal</keyword>
<dbReference type="SUPFAM" id="SSF47045">
    <property type="entry name" value="RAP domain-like"/>
    <property type="match status" value="2"/>
</dbReference>
<dbReference type="PANTHER" id="PTHR16560">
    <property type="entry name" value="ALPHA-2-MACROGLOBULIN RECEPTOR-ASSOCIATED PROTEIN"/>
    <property type="match status" value="1"/>
</dbReference>
<accession>A0A9P1IZ88</accession>
<evidence type="ECO:0000313" key="3">
    <source>
        <dbReference type="Proteomes" id="UP001152747"/>
    </source>
</evidence>
<dbReference type="OrthoDB" id="5817428at2759"/>
<dbReference type="AlphaFoldDB" id="A0A9P1IZ88"/>
<protein>
    <recommendedName>
        <fullName evidence="4">SXP/RAL-2 family protein Ani s 5-like cation-binding domain-containing protein</fullName>
    </recommendedName>
</protein>
<reference evidence="2" key="1">
    <citation type="submission" date="2022-11" db="EMBL/GenBank/DDBJ databases">
        <authorList>
            <person name="Kikuchi T."/>
        </authorList>
    </citation>
    <scope>NUCLEOTIDE SEQUENCE</scope>
    <source>
        <strain evidence="2">PS1010</strain>
    </source>
</reference>
<dbReference type="InterPro" id="IPR036744">
    <property type="entry name" value="RAP_sf"/>
</dbReference>
<proteinExistence type="predicted"/>
<dbReference type="GO" id="GO:0012505">
    <property type="term" value="C:endomembrane system"/>
    <property type="evidence" value="ECO:0007669"/>
    <property type="project" value="TreeGrafter"/>
</dbReference>
<sequence>MKIILLLLFFSIFGEAKMFRADKINYIYAKAAHHLKNEPKDLKLIVKRFDEFDKEYMDIKHSDLAQEKLEKKLLQLDKQLYALLEEFGLDQTVQAFKEKMKSKSAWQLADDDGNFDRESQIASESLEKLWKQAKLGKFSEAEFREIYNDLKVAQKMEKTYEDLVRDLGKTPDENSIDFDENLIKNKKLAVKEALQKYHDFVDVLERKITHQEEILSEQRAKNLWKNAKDQLSQEAFAKIRREILDFENLLKEIKSAGNSESVGKLKALVMLIFRTLFCRRALLVLSQSTKNPCSFISLIISEINM</sequence>
<keyword evidence="3" id="KW-1185">Reference proteome</keyword>
<feature type="chain" id="PRO_5040475622" description="SXP/RAL-2 family protein Ani s 5-like cation-binding domain-containing protein" evidence="1">
    <location>
        <begin position="17"/>
        <end position="305"/>
    </location>
</feature>
<gene>
    <name evidence="2" type="ORF">CAMP_LOCUS16387</name>
</gene>
<dbReference type="GO" id="GO:0048019">
    <property type="term" value="F:receptor antagonist activity"/>
    <property type="evidence" value="ECO:0007669"/>
    <property type="project" value="InterPro"/>
</dbReference>
<dbReference type="GO" id="GO:0050750">
    <property type="term" value="F:low-density lipoprotein particle receptor binding"/>
    <property type="evidence" value="ECO:0007669"/>
    <property type="project" value="InterPro"/>
</dbReference>
<comment type="caution">
    <text evidence="2">The sequence shown here is derived from an EMBL/GenBank/DDBJ whole genome shotgun (WGS) entry which is preliminary data.</text>
</comment>
<name>A0A9P1IZ88_9PELO</name>
<dbReference type="InterPro" id="IPR038003">
    <property type="entry name" value="A2-macroglobuin_RAP"/>
</dbReference>
<dbReference type="Proteomes" id="UP001152747">
    <property type="component" value="Unassembled WGS sequence"/>
</dbReference>
<evidence type="ECO:0000256" key="1">
    <source>
        <dbReference type="SAM" id="SignalP"/>
    </source>
</evidence>
<dbReference type="GO" id="GO:0048259">
    <property type="term" value="P:regulation of receptor-mediated endocytosis"/>
    <property type="evidence" value="ECO:0007669"/>
    <property type="project" value="TreeGrafter"/>
</dbReference>
<evidence type="ECO:0000313" key="2">
    <source>
        <dbReference type="EMBL" id="CAI5453750.1"/>
    </source>
</evidence>
<organism evidence="2 3">
    <name type="scientific">Caenorhabditis angaria</name>
    <dbReference type="NCBI Taxonomy" id="860376"/>
    <lineage>
        <taxon>Eukaryota</taxon>
        <taxon>Metazoa</taxon>
        <taxon>Ecdysozoa</taxon>
        <taxon>Nematoda</taxon>
        <taxon>Chromadorea</taxon>
        <taxon>Rhabditida</taxon>
        <taxon>Rhabditina</taxon>
        <taxon>Rhabditomorpha</taxon>
        <taxon>Rhabditoidea</taxon>
        <taxon>Rhabditidae</taxon>
        <taxon>Peloderinae</taxon>
        <taxon>Caenorhabditis</taxon>
    </lineage>
</organism>
<dbReference type="EMBL" id="CANHGI010000005">
    <property type="protein sequence ID" value="CAI5453750.1"/>
    <property type="molecule type" value="Genomic_DNA"/>
</dbReference>
<dbReference type="Gene3D" id="1.20.81.10">
    <property type="entry name" value="RAP domain"/>
    <property type="match status" value="2"/>
</dbReference>
<dbReference type="PANTHER" id="PTHR16560:SF2">
    <property type="entry name" value="ALPHA-2-MACROGLOBULIN RECEPTOR-ASSOCIATED PROTEIN"/>
    <property type="match status" value="1"/>
</dbReference>